<dbReference type="GO" id="GO:0000408">
    <property type="term" value="C:EKC/KEOPS complex"/>
    <property type="evidence" value="ECO:0007669"/>
    <property type="project" value="TreeGrafter"/>
</dbReference>
<evidence type="ECO:0000256" key="4">
    <source>
        <dbReference type="ARBA" id="ARBA00023242"/>
    </source>
</evidence>
<evidence type="ECO:0000313" key="6">
    <source>
        <dbReference type="EMBL" id="GIY87586.1"/>
    </source>
</evidence>
<accession>A0AAV4X0G4</accession>
<dbReference type="GO" id="GO:0005634">
    <property type="term" value="C:nucleus"/>
    <property type="evidence" value="ECO:0007669"/>
    <property type="project" value="UniProtKB-SubCell"/>
</dbReference>
<protein>
    <submittedName>
        <fullName evidence="6">Uncharacterized protein</fullName>
    </submittedName>
</protein>
<dbReference type="EMBL" id="BPLQ01015354">
    <property type="protein sequence ID" value="GIY87586.1"/>
    <property type="molecule type" value="Genomic_DNA"/>
</dbReference>
<reference evidence="6 7" key="1">
    <citation type="submission" date="2021-06" db="EMBL/GenBank/DDBJ databases">
        <title>Caerostris darwini draft genome.</title>
        <authorList>
            <person name="Kono N."/>
            <person name="Arakawa K."/>
        </authorList>
    </citation>
    <scope>NUCLEOTIDE SEQUENCE [LARGE SCALE GENOMIC DNA]</scope>
</reference>
<sequence length="205" mass="22790">MIMDNLLATIKEISDILSVMEDIVGVTSVVEDTISEATEIAANEEENFTGLLFQGIENMPEIKQLMLNGEFEAAVINPELIYHPCQLTQASVKTLISSKRNQLKTKSLYAELLYNLHPSRSIRDAIEAMGVQDEATEALFAVYGKRKGTIDLLNKYVKGNVASADKIASLRNVDSIKKLYKIKDCLTDDEKILAYILTVLSCKEV</sequence>
<dbReference type="PANTHER" id="PTHR15840:SF10">
    <property type="entry name" value="EKC_KEOPS COMPLEX SUBUNIT TPRKB"/>
    <property type="match status" value="1"/>
</dbReference>
<comment type="caution">
    <text evidence="6">The sequence shown here is derived from an EMBL/GenBank/DDBJ whole genome shotgun (WGS) entry which is preliminary data.</text>
</comment>
<dbReference type="Pfam" id="PF08617">
    <property type="entry name" value="CGI-121"/>
    <property type="match status" value="1"/>
</dbReference>
<gene>
    <name evidence="6" type="primary">Tprkb</name>
    <name evidence="6" type="ORF">CDAR_4321</name>
</gene>
<dbReference type="GO" id="GO:0002949">
    <property type="term" value="P:tRNA threonylcarbamoyladenosine modification"/>
    <property type="evidence" value="ECO:0007669"/>
    <property type="project" value="TreeGrafter"/>
</dbReference>
<keyword evidence="7" id="KW-1185">Reference proteome</keyword>
<dbReference type="PANTHER" id="PTHR15840">
    <property type="entry name" value="CGI-121 FAMILY MEMBER"/>
    <property type="match status" value="1"/>
</dbReference>
<evidence type="ECO:0000256" key="5">
    <source>
        <dbReference type="RuleBase" id="RU004398"/>
    </source>
</evidence>
<keyword evidence="4 5" id="KW-0539">Nucleus</keyword>
<organism evidence="6 7">
    <name type="scientific">Caerostris darwini</name>
    <dbReference type="NCBI Taxonomy" id="1538125"/>
    <lineage>
        <taxon>Eukaryota</taxon>
        <taxon>Metazoa</taxon>
        <taxon>Ecdysozoa</taxon>
        <taxon>Arthropoda</taxon>
        <taxon>Chelicerata</taxon>
        <taxon>Arachnida</taxon>
        <taxon>Araneae</taxon>
        <taxon>Araneomorphae</taxon>
        <taxon>Entelegynae</taxon>
        <taxon>Araneoidea</taxon>
        <taxon>Araneidae</taxon>
        <taxon>Caerostris</taxon>
    </lineage>
</organism>
<dbReference type="Proteomes" id="UP001054837">
    <property type="component" value="Unassembled WGS sequence"/>
</dbReference>
<evidence type="ECO:0000256" key="3">
    <source>
        <dbReference type="ARBA" id="ARBA00022694"/>
    </source>
</evidence>
<proteinExistence type="inferred from homology"/>
<dbReference type="InterPro" id="IPR036504">
    <property type="entry name" value="CGI121/TPRKB_sf"/>
</dbReference>
<name>A0AAV4X0G4_9ARAC</name>
<dbReference type="SUPFAM" id="SSF143870">
    <property type="entry name" value="PF0523-like"/>
    <property type="match status" value="1"/>
</dbReference>
<comment type="similarity">
    <text evidence="2 5">Belongs to the CGI121/TPRKB family.</text>
</comment>
<evidence type="ECO:0000256" key="1">
    <source>
        <dbReference type="ARBA" id="ARBA00004123"/>
    </source>
</evidence>
<dbReference type="Gene3D" id="3.30.2380.10">
    <property type="entry name" value="CGI121/TPRKB"/>
    <property type="match status" value="1"/>
</dbReference>
<keyword evidence="3" id="KW-0819">tRNA processing</keyword>
<comment type="subcellular location">
    <subcellularLocation>
        <location evidence="1">Nucleus</location>
    </subcellularLocation>
</comment>
<dbReference type="AlphaFoldDB" id="A0AAV4X0G4"/>
<dbReference type="GO" id="GO:0005829">
    <property type="term" value="C:cytosol"/>
    <property type="evidence" value="ECO:0007669"/>
    <property type="project" value="TreeGrafter"/>
</dbReference>
<evidence type="ECO:0000256" key="2">
    <source>
        <dbReference type="ARBA" id="ARBA00005546"/>
    </source>
</evidence>
<evidence type="ECO:0000313" key="7">
    <source>
        <dbReference type="Proteomes" id="UP001054837"/>
    </source>
</evidence>
<dbReference type="InterPro" id="IPR013926">
    <property type="entry name" value="CGI121/TPRKB"/>
</dbReference>